<dbReference type="AlphaFoldDB" id="A0A078JDV7"/>
<proteinExistence type="predicted"/>
<evidence type="ECO:0000313" key="2">
    <source>
        <dbReference type="EMBL" id="CDY64630.1"/>
    </source>
</evidence>
<sequence>MARKINMAKRGNVVAFISLLMIFLLVLTGEAQEKTKYTKAKSAPTEVCLDRNSGDAVCTQYCVAETNPKRCSGKCFPYKNAGRKECYCHPC</sequence>
<name>A0A078JDV7_BRANA</name>
<evidence type="ECO:0000256" key="1">
    <source>
        <dbReference type="SAM" id="SignalP"/>
    </source>
</evidence>
<accession>A0A078JDV7</accession>
<dbReference type="PaxDb" id="3708-A0A078JDV7"/>
<gene>
    <name evidence="2" type="primary">BnaCnng44440D</name>
    <name evidence="2" type="ORF">GSBRNA2T00042461001</name>
</gene>
<organism evidence="2 3">
    <name type="scientific">Brassica napus</name>
    <name type="common">Rape</name>
    <dbReference type="NCBI Taxonomy" id="3708"/>
    <lineage>
        <taxon>Eukaryota</taxon>
        <taxon>Viridiplantae</taxon>
        <taxon>Streptophyta</taxon>
        <taxon>Embryophyta</taxon>
        <taxon>Tracheophyta</taxon>
        <taxon>Spermatophyta</taxon>
        <taxon>Magnoliopsida</taxon>
        <taxon>eudicotyledons</taxon>
        <taxon>Gunneridae</taxon>
        <taxon>Pentapetalae</taxon>
        <taxon>rosids</taxon>
        <taxon>malvids</taxon>
        <taxon>Brassicales</taxon>
        <taxon>Brassicaceae</taxon>
        <taxon>Brassiceae</taxon>
        <taxon>Brassica</taxon>
    </lineage>
</organism>
<feature type="chain" id="PRO_5044539896" evidence="1">
    <location>
        <begin position="32"/>
        <end position="91"/>
    </location>
</feature>
<protein>
    <submittedName>
        <fullName evidence="2">BnaCnng44440D protein</fullName>
    </submittedName>
</protein>
<reference evidence="2 3" key="1">
    <citation type="journal article" date="2014" name="Science">
        <title>Plant genetics. Early allopolyploid evolution in the post-Neolithic Brassica napus oilseed genome.</title>
        <authorList>
            <person name="Chalhoub B."/>
            <person name="Denoeud F."/>
            <person name="Liu S."/>
            <person name="Parkin I.A."/>
            <person name="Tang H."/>
            <person name="Wang X."/>
            <person name="Chiquet J."/>
            <person name="Belcram H."/>
            <person name="Tong C."/>
            <person name="Samans B."/>
            <person name="Correa M."/>
            <person name="Da Silva C."/>
            <person name="Just J."/>
            <person name="Falentin C."/>
            <person name="Koh C.S."/>
            <person name="Le Clainche I."/>
            <person name="Bernard M."/>
            <person name="Bento P."/>
            <person name="Noel B."/>
            <person name="Labadie K."/>
            <person name="Alberti A."/>
            <person name="Charles M."/>
            <person name="Arnaud D."/>
            <person name="Guo H."/>
            <person name="Daviaud C."/>
            <person name="Alamery S."/>
            <person name="Jabbari K."/>
            <person name="Zhao M."/>
            <person name="Edger P.P."/>
            <person name="Chelaifa H."/>
            <person name="Tack D."/>
            <person name="Lassalle G."/>
            <person name="Mestiri I."/>
            <person name="Schnel N."/>
            <person name="Le Paslier M.C."/>
            <person name="Fan G."/>
            <person name="Renault V."/>
            <person name="Bayer P.E."/>
            <person name="Golicz A.A."/>
            <person name="Manoli S."/>
            <person name="Lee T.H."/>
            <person name="Thi V.H."/>
            <person name="Chalabi S."/>
            <person name="Hu Q."/>
            <person name="Fan C."/>
            <person name="Tollenaere R."/>
            <person name="Lu Y."/>
            <person name="Battail C."/>
            <person name="Shen J."/>
            <person name="Sidebottom C.H."/>
            <person name="Wang X."/>
            <person name="Canaguier A."/>
            <person name="Chauveau A."/>
            <person name="Berard A."/>
            <person name="Deniot G."/>
            <person name="Guan M."/>
            <person name="Liu Z."/>
            <person name="Sun F."/>
            <person name="Lim Y.P."/>
            <person name="Lyons E."/>
            <person name="Town C.D."/>
            <person name="Bancroft I."/>
            <person name="Wang X."/>
            <person name="Meng J."/>
            <person name="Ma J."/>
            <person name="Pires J.C."/>
            <person name="King G.J."/>
            <person name="Brunel D."/>
            <person name="Delourme R."/>
            <person name="Renard M."/>
            <person name="Aury J.M."/>
            <person name="Adams K.L."/>
            <person name="Batley J."/>
            <person name="Snowdon R.J."/>
            <person name="Tost J."/>
            <person name="Edwards D."/>
            <person name="Zhou Y."/>
            <person name="Hua W."/>
            <person name="Sharpe A.G."/>
            <person name="Paterson A.H."/>
            <person name="Guan C."/>
            <person name="Wincker P."/>
        </authorList>
    </citation>
    <scope>NUCLEOTIDE SEQUENCE [LARGE SCALE GENOMIC DNA]</scope>
    <source>
        <strain evidence="3">cv. Darmor-bzh</strain>
    </source>
</reference>
<keyword evidence="3" id="KW-1185">Reference proteome</keyword>
<feature type="signal peptide" evidence="1">
    <location>
        <begin position="1"/>
        <end position="31"/>
    </location>
</feature>
<keyword evidence="1" id="KW-0732">Signal</keyword>
<dbReference type="Proteomes" id="UP000028999">
    <property type="component" value="Unassembled WGS sequence"/>
</dbReference>
<evidence type="ECO:0000313" key="3">
    <source>
        <dbReference type="Proteomes" id="UP000028999"/>
    </source>
</evidence>
<dbReference type="EMBL" id="LK034506">
    <property type="protein sequence ID" value="CDY64630.1"/>
    <property type="molecule type" value="Genomic_DNA"/>
</dbReference>
<dbReference type="Gramene" id="CDY64630">
    <property type="protein sequence ID" value="CDY64630"/>
    <property type="gene ID" value="GSBRNA2T00042461001"/>
</dbReference>